<dbReference type="InterPro" id="IPR036440">
    <property type="entry name" value="Peptidase_C15-like_sf"/>
</dbReference>
<dbReference type="RefSeq" id="WP_303595357.1">
    <property type="nucleotide sequence ID" value="NZ_JAUORK010000029.1"/>
</dbReference>
<dbReference type="PANTHER" id="PTHR23402:SF1">
    <property type="entry name" value="PYROGLUTAMYL-PEPTIDASE I"/>
    <property type="match status" value="1"/>
</dbReference>
<evidence type="ECO:0000256" key="5">
    <source>
        <dbReference type="ARBA" id="ARBA00022807"/>
    </source>
</evidence>
<dbReference type="GO" id="GO:0006508">
    <property type="term" value="P:proteolysis"/>
    <property type="evidence" value="ECO:0007669"/>
    <property type="project" value="UniProtKB-KW"/>
</dbReference>
<dbReference type="NCBIfam" id="NF009676">
    <property type="entry name" value="PRK13197.1"/>
    <property type="match status" value="1"/>
</dbReference>
<evidence type="ECO:0000256" key="6">
    <source>
        <dbReference type="HAMAP-Rule" id="MF_00417"/>
    </source>
</evidence>
<dbReference type="PANTHER" id="PTHR23402">
    <property type="entry name" value="PROTEASE FAMILY C15 PYROGLUTAMYL-PEPTIDASE I-RELATED"/>
    <property type="match status" value="1"/>
</dbReference>
<dbReference type="Pfam" id="PF01470">
    <property type="entry name" value="Peptidase_C15"/>
    <property type="match status" value="1"/>
</dbReference>
<comment type="subcellular location">
    <subcellularLocation>
        <location evidence="6">Cytoplasm</location>
    </subcellularLocation>
</comment>
<dbReference type="GO" id="GO:0016920">
    <property type="term" value="F:pyroglutamyl-peptidase activity"/>
    <property type="evidence" value="ECO:0007669"/>
    <property type="project" value="UniProtKB-UniRule"/>
</dbReference>
<keyword evidence="5 6" id="KW-0788">Thiol protease</keyword>
<evidence type="ECO:0000313" key="8">
    <source>
        <dbReference type="EMBL" id="MDO6673638.1"/>
    </source>
</evidence>
<reference evidence="8" key="1">
    <citation type="submission" date="2023-07" db="EMBL/GenBank/DDBJ databases">
        <title>Genome content predicts the carbon catabolic preferences of heterotrophic bacteria.</title>
        <authorList>
            <person name="Gralka M."/>
        </authorList>
    </citation>
    <scope>NUCLEOTIDE SEQUENCE</scope>
    <source>
        <strain evidence="8">C2R13</strain>
    </source>
</reference>
<evidence type="ECO:0000256" key="7">
    <source>
        <dbReference type="PROSITE-ProRule" id="PRU10077"/>
    </source>
</evidence>
<dbReference type="Proteomes" id="UP001170481">
    <property type="component" value="Unassembled WGS sequence"/>
</dbReference>
<dbReference type="InterPro" id="IPR033694">
    <property type="entry name" value="PGPEP1_Cys_AS"/>
</dbReference>
<accession>A0AAP4U494</accession>
<name>A0AAP4U494_9GAMM</name>
<gene>
    <name evidence="6 8" type="primary">pcp</name>
    <name evidence="8" type="ORF">Q4535_16160</name>
</gene>
<comment type="similarity">
    <text evidence="1 6">Belongs to the peptidase C15 family.</text>
</comment>
<protein>
    <recommendedName>
        <fullName evidence="6">Pyrrolidone-carboxylate peptidase</fullName>
        <ecNumber evidence="6">3.4.19.3</ecNumber>
    </recommendedName>
    <alternativeName>
        <fullName evidence="6">5-oxoprolyl-peptidase</fullName>
    </alternativeName>
    <alternativeName>
        <fullName evidence="6">Pyroglutamyl-peptidase I</fullName>
        <shortName evidence="6">PGP-I</shortName>
        <shortName evidence="6">Pyrase</shortName>
    </alternativeName>
</protein>
<comment type="caution">
    <text evidence="8">The sequence shown here is derived from an EMBL/GenBank/DDBJ whole genome shotgun (WGS) entry which is preliminary data.</text>
</comment>
<feature type="active site" evidence="6">
    <location>
        <position position="172"/>
    </location>
</feature>
<evidence type="ECO:0000256" key="1">
    <source>
        <dbReference type="ARBA" id="ARBA00006641"/>
    </source>
</evidence>
<organism evidence="8 9">
    <name type="scientific">Cobetia amphilecti</name>
    <dbReference type="NCBI Taxonomy" id="1055104"/>
    <lineage>
        <taxon>Bacteria</taxon>
        <taxon>Pseudomonadati</taxon>
        <taxon>Pseudomonadota</taxon>
        <taxon>Gammaproteobacteria</taxon>
        <taxon>Oceanospirillales</taxon>
        <taxon>Halomonadaceae</taxon>
        <taxon>Cobetia</taxon>
    </lineage>
</organism>
<dbReference type="EMBL" id="JAUORK010000029">
    <property type="protein sequence ID" value="MDO6673638.1"/>
    <property type="molecule type" value="Genomic_DNA"/>
</dbReference>
<evidence type="ECO:0000256" key="2">
    <source>
        <dbReference type="ARBA" id="ARBA00022490"/>
    </source>
</evidence>
<keyword evidence="2 6" id="KW-0963">Cytoplasm</keyword>
<dbReference type="InterPro" id="IPR000816">
    <property type="entry name" value="Peptidase_C15"/>
</dbReference>
<dbReference type="PRINTS" id="PR00706">
    <property type="entry name" value="PYROGLUPTASE"/>
</dbReference>
<proteinExistence type="inferred from homology"/>
<dbReference type="PROSITE" id="PS01334">
    <property type="entry name" value="PYRASE_CYS"/>
    <property type="match status" value="1"/>
</dbReference>
<comment type="function">
    <text evidence="6">Removes 5-oxoproline from various penultimate amino acid residues except L-proline.</text>
</comment>
<keyword evidence="3 6" id="KW-0645">Protease</keyword>
<keyword evidence="4 6" id="KW-0378">Hydrolase</keyword>
<dbReference type="InterPro" id="IPR029762">
    <property type="entry name" value="PGP-I_bact-type"/>
</dbReference>
<comment type="catalytic activity">
    <reaction evidence="6 7">
        <text>Release of an N-terminal pyroglutamyl group from a polypeptide, the second amino acid generally not being Pro.</text>
        <dbReference type="EC" id="3.4.19.3"/>
    </reaction>
</comment>
<feature type="active site" evidence="6 7">
    <location>
        <position position="150"/>
    </location>
</feature>
<dbReference type="GO" id="GO:0005829">
    <property type="term" value="C:cytosol"/>
    <property type="evidence" value="ECO:0007669"/>
    <property type="project" value="InterPro"/>
</dbReference>
<evidence type="ECO:0000256" key="4">
    <source>
        <dbReference type="ARBA" id="ARBA00022801"/>
    </source>
</evidence>
<evidence type="ECO:0000313" key="9">
    <source>
        <dbReference type="Proteomes" id="UP001170481"/>
    </source>
</evidence>
<dbReference type="AlphaFoldDB" id="A0AAP4U494"/>
<dbReference type="EC" id="3.4.19.3" evidence="6"/>
<dbReference type="HAMAP" id="MF_00417">
    <property type="entry name" value="Pyrrolid_peptidase"/>
    <property type="match status" value="1"/>
</dbReference>
<feature type="active site" evidence="6">
    <location>
        <position position="87"/>
    </location>
</feature>
<dbReference type="InterPro" id="IPR016125">
    <property type="entry name" value="Peptidase_C15-like"/>
</dbReference>
<evidence type="ECO:0000256" key="3">
    <source>
        <dbReference type="ARBA" id="ARBA00022670"/>
    </source>
</evidence>
<dbReference type="PIRSF" id="PIRSF015592">
    <property type="entry name" value="Prld-crbxl_pptds"/>
    <property type="match status" value="1"/>
</dbReference>
<dbReference type="CDD" id="cd00501">
    <property type="entry name" value="Peptidase_C15"/>
    <property type="match status" value="1"/>
</dbReference>
<dbReference type="SUPFAM" id="SSF53182">
    <property type="entry name" value="Pyrrolidone carboxyl peptidase (pyroglutamate aminopeptidase)"/>
    <property type="match status" value="1"/>
</dbReference>
<comment type="subunit">
    <text evidence="6">Homotetramer.</text>
</comment>
<dbReference type="NCBIfam" id="TIGR00504">
    <property type="entry name" value="pyro_pdase"/>
    <property type="match status" value="1"/>
</dbReference>
<dbReference type="Gene3D" id="3.40.630.20">
    <property type="entry name" value="Peptidase C15, pyroglutamyl peptidase I-like"/>
    <property type="match status" value="1"/>
</dbReference>
<sequence>MRRLLLCGFEPFGTDSVNPALKIIEQLDGQTLAMHDQPDERFEIITCRVPVTRYAAIESVIEAIGQHAPDTVIMLGQASGRSAITPERVAINLDDYRIKDNGGHQPVDESIEADGPDGCFTTLPIKAMVNDLQAAGLPASVSYTAGTFVCNHLFYGVQRHLADSPIRSGFVHIPALPEQSVDGRLPTMSLESMLEGVRVMCISAMSHQEDARIGGGNIS</sequence>